<dbReference type="EMBL" id="CAADIC010000002">
    <property type="protein sequence ID" value="VFR22659.1"/>
    <property type="molecule type" value="Genomic_DNA"/>
</dbReference>
<feature type="compositionally biased region" description="Low complexity" evidence="7">
    <location>
        <begin position="7"/>
        <end position="37"/>
    </location>
</feature>
<evidence type="ECO:0000313" key="9">
    <source>
        <dbReference type="EMBL" id="VFR21108.1"/>
    </source>
</evidence>
<dbReference type="InterPro" id="IPR035890">
    <property type="entry name" value="Anti-sigma-28_factor_FlgM_sf"/>
</dbReference>
<evidence type="ECO:0000313" key="11">
    <source>
        <dbReference type="EMBL" id="VFR85753.1"/>
    </source>
</evidence>
<keyword evidence="10" id="KW-0969">Cilium</keyword>
<keyword evidence="4" id="KW-1005">Bacterial flagellum biogenesis</keyword>
<keyword evidence="6" id="KW-0804">Transcription</keyword>
<feature type="domain" description="Anti-sigma-28 factor FlgM C-terminal" evidence="8">
    <location>
        <begin position="38"/>
        <end position="87"/>
    </location>
</feature>
<keyword evidence="10" id="KW-0282">Flagellum</keyword>
<feature type="region of interest" description="Disordered" evidence="7">
    <location>
        <begin position="1"/>
        <end position="37"/>
    </location>
</feature>
<dbReference type="GO" id="GO:0044781">
    <property type="term" value="P:bacterial-type flagellum organization"/>
    <property type="evidence" value="ECO:0007669"/>
    <property type="project" value="UniProtKB-KW"/>
</dbReference>
<keyword evidence="3" id="KW-0678">Repressor</keyword>
<evidence type="ECO:0000313" key="10">
    <source>
        <dbReference type="EMBL" id="VFR22659.1"/>
    </source>
</evidence>
<dbReference type="SUPFAM" id="SSF101498">
    <property type="entry name" value="Anti-sigma factor FlgM"/>
    <property type="match status" value="1"/>
</dbReference>
<keyword evidence="5" id="KW-0805">Transcription regulation</keyword>
<gene>
    <name evidence="10" type="ORF">ANDA3_2171</name>
    <name evidence="9" type="ORF">ANDO2_2009</name>
    <name evidence="11" type="ORF">DAR2_2039</name>
</gene>
<evidence type="ECO:0000256" key="1">
    <source>
        <dbReference type="ARBA" id="ARBA00005322"/>
    </source>
</evidence>
<dbReference type="InterPro" id="IPR007412">
    <property type="entry name" value="FlgM"/>
</dbReference>
<organism evidence="10">
    <name type="scientific">plant metagenome</name>
    <dbReference type="NCBI Taxonomy" id="1297885"/>
    <lineage>
        <taxon>unclassified sequences</taxon>
        <taxon>metagenomes</taxon>
        <taxon>organismal metagenomes</taxon>
    </lineage>
</organism>
<dbReference type="Pfam" id="PF04316">
    <property type="entry name" value="FlgM"/>
    <property type="match status" value="1"/>
</dbReference>
<evidence type="ECO:0000256" key="2">
    <source>
        <dbReference type="ARBA" id="ARBA00017823"/>
    </source>
</evidence>
<dbReference type="GO" id="GO:0045892">
    <property type="term" value="P:negative regulation of DNA-templated transcription"/>
    <property type="evidence" value="ECO:0007669"/>
    <property type="project" value="InterPro"/>
</dbReference>
<proteinExistence type="inferred from homology"/>
<protein>
    <recommendedName>
        <fullName evidence="2">Negative regulator of flagellin synthesis</fullName>
    </recommendedName>
</protein>
<dbReference type="EMBL" id="CAADIB010000003">
    <property type="protein sequence ID" value="VFR21108.1"/>
    <property type="molecule type" value="Genomic_DNA"/>
</dbReference>
<keyword evidence="10" id="KW-0966">Cell projection</keyword>
<accession>A0A484PD08</accession>
<evidence type="ECO:0000259" key="8">
    <source>
        <dbReference type="Pfam" id="PF04316"/>
    </source>
</evidence>
<evidence type="ECO:0000256" key="3">
    <source>
        <dbReference type="ARBA" id="ARBA00022491"/>
    </source>
</evidence>
<evidence type="ECO:0000256" key="7">
    <source>
        <dbReference type="SAM" id="MobiDB-lite"/>
    </source>
</evidence>
<evidence type="ECO:0000256" key="6">
    <source>
        <dbReference type="ARBA" id="ARBA00023163"/>
    </source>
</evidence>
<evidence type="ECO:0000256" key="4">
    <source>
        <dbReference type="ARBA" id="ARBA00022795"/>
    </source>
</evidence>
<dbReference type="InterPro" id="IPR031316">
    <property type="entry name" value="FlgM_C"/>
</dbReference>
<evidence type="ECO:0000256" key="5">
    <source>
        <dbReference type="ARBA" id="ARBA00023015"/>
    </source>
</evidence>
<reference evidence="10" key="1">
    <citation type="submission" date="2019-03" db="EMBL/GenBank/DDBJ databases">
        <authorList>
            <person name="Danneels B."/>
        </authorList>
    </citation>
    <scope>NUCLEOTIDE SEQUENCE</scope>
</reference>
<sequence>MKVNSNPAHATASPAAPATRSDAAPLPSGAAQSSSSAKVALSSTSRTLLALQNGETDIDVAKVAAIREAIARGDIKIDTGKIADGLLASAQELLR</sequence>
<name>A0A484PD08_9ZZZZ</name>
<dbReference type="EMBL" id="CAADIL010000034">
    <property type="protein sequence ID" value="VFR85753.1"/>
    <property type="molecule type" value="Genomic_DNA"/>
</dbReference>
<comment type="similarity">
    <text evidence="1">Belongs to the FlgM family.</text>
</comment>
<dbReference type="AlphaFoldDB" id="A0A484PD08"/>
<dbReference type="NCBIfam" id="TIGR03824">
    <property type="entry name" value="FlgM_jcvi"/>
    <property type="match status" value="1"/>
</dbReference>